<evidence type="ECO:0000256" key="1">
    <source>
        <dbReference type="SAM" id="MobiDB-lite"/>
    </source>
</evidence>
<feature type="transmembrane region" description="Helical" evidence="2">
    <location>
        <begin position="189"/>
        <end position="215"/>
    </location>
</feature>
<proteinExistence type="predicted"/>
<feature type="compositionally biased region" description="Low complexity" evidence="1">
    <location>
        <begin position="8"/>
        <end position="23"/>
    </location>
</feature>
<protein>
    <submittedName>
        <fullName evidence="3">Uncharacterized protein</fullName>
    </submittedName>
</protein>
<dbReference type="PANTHER" id="PTHR34379">
    <property type="entry name" value="OS07G0553800 PROTEIN"/>
    <property type="match status" value="1"/>
</dbReference>
<evidence type="ECO:0000313" key="3">
    <source>
        <dbReference type="EMBL" id="KZV40252.1"/>
    </source>
</evidence>
<dbReference type="EMBL" id="KV000472">
    <property type="protein sequence ID" value="KZV40252.1"/>
    <property type="molecule type" value="Genomic_DNA"/>
</dbReference>
<reference evidence="3 4" key="1">
    <citation type="journal article" date="2015" name="Proc. Natl. Acad. Sci. U.S.A.">
        <title>The resurrection genome of Boea hygrometrica: A blueprint for survival of dehydration.</title>
        <authorList>
            <person name="Xiao L."/>
            <person name="Yang G."/>
            <person name="Zhang L."/>
            <person name="Yang X."/>
            <person name="Zhao S."/>
            <person name="Ji Z."/>
            <person name="Zhou Q."/>
            <person name="Hu M."/>
            <person name="Wang Y."/>
            <person name="Chen M."/>
            <person name="Xu Y."/>
            <person name="Jin H."/>
            <person name="Xiao X."/>
            <person name="Hu G."/>
            <person name="Bao F."/>
            <person name="Hu Y."/>
            <person name="Wan P."/>
            <person name="Li L."/>
            <person name="Deng X."/>
            <person name="Kuang T."/>
            <person name="Xiang C."/>
            <person name="Zhu J.K."/>
            <person name="Oliver M.J."/>
            <person name="He Y."/>
        </authorList>
    </citation>
    <scope>NUCLEOTIDE SEQUENCE [LARGE SCALE GENOMIC DNA]</scope>
    <source>
        <strain evidence="4">cv. XS01</strain>
    </source>
</reference>
<evidence type="ECO:0000313" key="4">
    <source>
        <dbReference type="Proteomes" id="UP000250235"/>
    </source>
</evidence>
<dbReference type="InterPro" id="IPR040411">
    <property type="entry name" value="At5g23160-like"/>
</dbReference>
<keyword evidence="4" id="KW-1185">Reference proteome</keyword>
<dbReference type="AlphaFoldDB" id="A0A2Z7C019"/>
<keyword evidence="2" id="KW-1133">Transmembrane helix</keyword>
<dbReference type="OrthoDB" id="1886721at2759"/>
<name>A0A2Z7C019_9LAMI</name>
<dbReference type="Proteomes" id="UP000250235">
    <property type="component" value="Unassembled WGS sequence"/>
</dbReference>
<organism evidence="3 4">
    <name type="scientific">Dorcoceras hygrometricum</name>
    <dbReference type="NCBI Taxonomy" id="472368"/>
    <lineage>
        <taxon>Eukaryota</taxon>
        <taxon>Viridiplantae</taxon>
        <taxon>Streptophyta</taxon>
        <taxon>Embryophyta</taxon>
        <taxon>Tracheophyta</taxon>
        <taxon>Spermatophyta</taxon>
        <taxon>Magnoliopsida</taxon>
        <taxon>eudicotyledons</taxon>
        <taxon>Gunneridae</taxon>
        <taxon>Pentapetalae</taxon>
        <taxon>asterids</taxon>
        <taxon>lamiids</taxon>
        <taxon>Lamiales</taxon>
        <taxon>Gesneriaceae</taxon>
        <taxon>Didymocarpoideae</taxon>
        <taxon>Trichosporeae</taxon>
        <taxon>Loxocarpinae</taxon>
        <taxon>Dorcoceras</taxon>
    </lineage>
</organism>
<feature type="region of interest" description="Disordered" evidence="1">
    <location>
        <begin position="1"/>
        <end position="27"/>
    </location>
</feature>
<gene>
    <name evidence="3" type="ORF">F511_33416</name>
</gene>
<dbReference type="PANTHER" id="PTHR34379:SF6">
    <property type="entry name" value="PROTEIN 3F"/>
    <property type="match status" value="1"/>
</dbReference>
<keyword evidence="2" id="KW-0812">Transmembrane</keyword>
<accession>A0A2Z7C019</accession>
<evidence type="ECO:0000256" key="2">
    <source>
        <dbReference type="SAM" id="Phobius"/>
    </source>
</evidence>
<keyword evidence="2" id="KW-0472">Membrane</keyword>
<sequence length="259" mass="28093">MGLTAHPTTKGNKSTKTSGRSRSGSGGGRILCGFGACFGLSSPEKQHRKNLAYGPVPPAKSDRGVYGSKEPIFAEPDIPTSESIKEIHTADSAAHQFNGNTKTNVDEDIITGENKKDKREEINIPSEISSNRPTIKLRHSVSPPAWPLPPQPRLKKVKTAAATIVEGANGDEMSAVVAGEVDSQVGAAMITLTLVVMLIWGKVCAILCSFAWVLFVHFVRQNNESLEHNNALDHHPIIPDLDSHEHKKRVVLQGFLQRI</sequence>